<evidence type="ECO:0008006" key="5">
    <source>
        <dbReference type="Google" id="ProtNLM"/>
    </source>
</evidence>
<sequence length="225" mass="23027">MLGGTPREAGLRRVILTLGALVTAACLVACAPGGAGAELPPSSESPPTTPPPVPPTSPPTPTRDVEVRPGALPTPEASVAPVSLAIPSLAIDMPVTDVGVADTGQMELPTDPAVAGWYRYGADATSTSGRILIAAHVDAVDYPIGPLARLRDVPAGEAVRLTAADGTSREFVVQSLTYYEKTSLPTAELFERGGPSALVLVTCGGPFDSQTGHYRDNVVAVAVPR</sequence>
<dbReference type="EMBL" id="JAVIZQ010000001">
    <property type="protein sequence ID" value="MDR6143205.1"/>
    <property type="molecule type" value="Genomic_DNA"/>
</dbReference>
<reference evidence="3 4" key="1">
    <citation type="submission" date="2023-08" db="EMBL/GenBank/DDBJ databases">
        <title>Functional and genomic diversity of the sorghum phyllosphere microbiome.</title>
        <authorList>
            <person name="Shade A."/>
        </authorList>
    </citation>
    <scope>NUCLEOTIDE SEQUENCE [LARGE SCALE GENOMIC DNA]</scope>
    <source>
        <strain evidence="3 4">SORGH_AS_0445</strain>
    </source>
</reference>
<dbReference type="SUPFAM" id="SSF63817">
    <property type="entry name" value="Sortase"/>
    <property type="match status" value="1"/>
</dbReference>
<feature type="compositionally biased region" description="Pro residues" evidence="2">
    <location>
        <begin position="43"/>
        <end position="61"/>
    </location>
</feature>
<evidence type="ECO:0000256" key="2">
    <source>
        <dbReference type="SAM" id="MobiDB-lite"/>
    </source>
</evidence>
<dbReference type="PROSITE" id="PS51257">
    <property type="entry name" value="PROKAR_LIPOPROTEIN"/>
    <property type="match status" value="1"/>
</dbReference>
<feature type="region of interest" description="Disordered" evidence="2">
    <location>
        <begin position="36"/>
        <end position="74"/>
    </location>
</feature>
<dbReference type="InterPro" id="IPR005754">
    <property type="entry name" value="Sortase"/>
</dbReference>
<evidence type="ECO:0000313" key="4">
    <source>
        <dbReference type="Proteomes" id="UP001249291"/>
    </source>
</evidence>
<dbReference type="InterPro" id="IPR042001">
    <property type="entry name" value="Sortase_F"/>
</dbReference>
<accession>A0ABU1HVU8</accession>
<organism evidence="3 4">
    <name type="scientific">Microbacterium foliorum</name>
    <dbReference type="NCBI Taxonomy" id="104336"/>
    <lineage>
        <taxon>Bacteria</taxon>
        <taxon>Bacillati</taxon>
        <taxon>Actinomycetota</taxon>
        <taxon>Actinomycetes</taxon>
        <taxon>Micrococcales</taxon>
        <taxon>Microbacteriaceae</taxon>
        <taxon>Microbacterium</taxon>
    </lineage>
</organism>
<dbReference type="CDD" id="cd05829">
    <property type="entry name" value="Sortase_F"/>
    <property type="match status" value="1"/>
</dbReference>
<protein>
    <recommendedName>
        <fullName evidence="5">Sortase family protein</fullName>
    </recommendedName>
</protein>
<comment type="caution">
    <text evidence="3">The sequence shown here is derived from an EMBL/GenBank/DDBJ whole genome shotgun (WGS) entry which is preliminary data.</text>
</comment>
<keyword evidence="4" id="KW-1185">Reference proteome</keyword>
<evidence type="ECO:0000313" key="3">
    <source>
        <dbReference type="EMBL" id="MDR6143205.1"/>
    </source>
</evidence>
<gene>
    <name evidence="3" type="ORF">QE375_002759</name>
</gene>
<dbReference type="Pfam" id="PF04203">
    <property type="entry name" value="Sortase"/>
    <property type="match status" value="1"/>
</dbReference>
<proteinExistence type="predicted"/>
<evidence type="ECO:0000256" key="1">
    <source>
        <dbReference type="ARBA" id="ARBA00022801"/>
    </source>
</evidence>
<name>A0ABU1HVU8_9MICO</name>
<dbReference type="Proteomes" id="UP001249291">
    <property type="component" value="Unassembled WGS sequence"/>
</dbReference>
<keyword evidence="1" id="KW-0378">Hydrolase</keyword>
<dbReference type="Gene3D" id="2.40.260.10">
    <property type="entry name" value="Sortase"/>
    <property type="match status" value="1"/>
</dbReference>
<dbReference type="InterPro" id="IPR023365">
    <property type="entry name" value="Sortase_dom-sf"/>
</dbReference>